<comment type="caution">
    <text evidence="3">The sequence shown here is derived from an EMBL/GenBank/DDBJ whole genome shotgun (WGS) entry which is preliminary data.</text>
</comment>
<evidence type="ECO:0000256" key="1">
    <source>
        <dbReference type="SAM" id="MobiDB-lite"/>
    </source>
</evidence>
<evidence type="ECO:0008006" key="5">
    <source>
        <dbReference type="Google" id="ProtNLM"/>
    </source>
</evidence>
<sequence length="165" mass="16799">MGLVLLGLDPLTSATGFGAGHVVVAASALVHVATLLICVRKGKYSTAVLGVFLPPVAWIGAVRLARPGSKWSRNRYDAAEEARARARADGLDARFGRWGLTIADLVAGRPSAPNPPANEAPNPPASEAPNPPADEASAAVGGSEASAPSGGEQPAHVLRGEELGR</sequence>
<reference evidence="3 4" key="1">
    <citation type="submission" date="2021-03" db="EMBL/GenBank/DDBJ databases">
        <title>Whole genome shotgun sequence of Actinoplanes toevensis NBRC 105298.</title>
        <authorList>
            <person name="Komaki H."/>
            <person name="Tamura T."/>
        </authorList>
    </citation>
    <scope>NUCLEOTIDE SEQUENCE [LARGE SCALE GENOMIC DNA]</scope>
    <source>
        <strain evidence="3 4">NBRC 105298</strain>
    </source>
</reference>
<keyword evidence="2" id="KW-0472">Membrane</keyword>
<accession>A0A919W7V3</accession>
<name>A0A919W7V3_9ACTN</name>
<dbReference type="RefSeq" id="WP_213006493.1">
    <property type="nucleotide sequence ID" value="NZ_BOQN01000032.1"/>
</dbReference>
<keyword evidence="2" id="KW-0812">Transmembrane</keyword>
<dbReference type="AlphaFoldDB" id="A0A919W7V3"/>
<evidence type="ECO:0000313" key="3">
    <source>
        <dbReference type="EMBL" id="GIM90561.1"/>
    </source>
</evidence>
<dbReference type="EMBL" id="BOQN01000032">
    <property type="protein sequence ID" value="GIM90561.1"/>
    <property type="molecule type" value="Genomic_DNA"/>
</dbReference>
<feature type="compositionally biased region" description="Pro residues" evidence="1">
    <location>
        <begin position="112"/>
        <end position="132"/>
    </location>
</feature>
<keyword evidence="2" id="KW-1133">Transmembrane helix</keyword>
<feature type="compositionally biased region" description="Low complexity" evidence="1">
    <location>
        <begin position="133"/>
        <end position="152"/>
    </location>
</feature>
<feature type="transmembrane region" description="Helical" evidence="2">
    <location>
        <begin position="20"/>
        <end position="39"/>
    </location>
</feature>
<proteinExistence type="predicted"/>
<keyword evidence="4" id="KW-1185">Reference proteome</keyword>
<evidence type="ECO:0000313" key="4">
    <source>
        <dbReference type="Proteomes" id="UP000677082"/>
    </source>
</evidence>
<gene>
    <name evidence="3" type="ORF">Ato02nite_023540</name>
</gene>
<feature type="transmembrane region" description="Helical" evidence="2">
    <location>
        <begin position="46"/>
        <end position="65"/>
    </location>
</feature>
<dbReference type="Proteomes" id="UP000677082">
    <property type="component" value="Unassembled WGS sequence"/>
</dbReference>
<organism evidence="3 4">
    <name type="scientific">Paractinoplanes toevensis</name>
    <dbReference type="NCBI Taxonomy" id="571911"/>
    <lineage>
        <taxon>Bacteria</taxon>
        <taxon>Bacillati</taxon>
        <taxon>Actinomycetota</taxon>
        <taxon>Actinomycetes</taxon>
        <taxon>Micromonosporales</taxon>
        <taxon>Micromonosporaceae</taxon>
        <taxon>Paractinoplanes</taxon>
    </lineage>
</organism>
<evidence type="ECO:0000256" key="2">
    <source>
        <dbReference type="SAM" id="Phobius"/>
    </source>
</evidence>
<feature type="region of interest" description="Disordered" evidence="1">
    <location>
        <begin position="107"/>
        <end position="165"/>
    </location>
</feature>
<protein>
    <recommendedName>
        <fullName evidence="5">Integral membrane protein</fullName>
    </recommendedName>
</protein>